<keyword evidence="2" id="KW-1185">Reference proteome</keyword>
<dbReference type="AlphaFoldDB" id="A0A8J3MWU5"/>
<dbReference type="Proteomes" id="UP000612362">
    <property type="component" value="Unassembled WGS sequence"/>
</dbReference>
<comment type="caution">
    <text evidence="1">The sequence shown here is derived from an EMBL/GenBank/DDBJ whole genome shotgun (WGS) entry which is preliminary data.</text>
</comment>
<evidence type="ECO:0000313" key="2">
    <source>
        <dbReference type="Proteomes" id="UP000612362"/>
    </source>
</evidence>
<dbReference type="EMBL" id="BNJF01000005">
    <property type="protein sequence ID" value="GHO49346.1"/>
    <property type="molecule type" value="Genomic_DNA"/>
</dbReference>
<protein>
    <submittedName>
        <fullName evidence="1">Uncharacterized protein</fullName>
    </submittedName>
</protein>
<gene>
    <name evidence="1" type="ORF">KSX_75090</name>
</gene>
<name>A0A8J3MWU5_9CHLR</name>
<evidence type="ECO:0000313" key="1">
    <source>
        <dbReference type="EMBL" id="GHO49346.1"/>
    </source>
</evidence>
<sequence length="50" mass="5765">MGPLLHIGEAFLPQRTTYKDLTNEYNGLLRRRRYCDVVMPGLLITNAHCC</sequence>
<accession>A0A8J3MWU5</accession>
<reference evidence="1" key="1">
    <citation type="submission" date="2020-10" db="EMBL/GenBank/DDBJ databases">
        <title>Taxonomic study of unclassified bacteria belonging to the class Ktedonobacteria.</title>
        <authorList>
            <person name="Yabe S."/>
            <person name="Wang C.M."/>
            <person name="Zheng Y."/>
            <person name="Sakai Y."/>
            <person name="Cavaletti L."/>
            <person name="Monciardini P."/>
            <person name="Donadio S."/>
        </authorList>
    </citation>
    <scope>NUCLEOTIDE SEQUENCE</scope>
    <source>
        <strain evidence="1">SOSP1-1</strain>
    </source>
</reference>
<organism evidence="1 2">
    <name type="scientific">Ktedonospora formicarum</name>
    <dbReference type="NCBI Taxonomy" id="2778364"/>
    <lineage>
        <taxon>Bacteria</taxon>
        <taxon>Bacillati</taxon>
        <taxon>Chloroflexota</taxon>
        <taxon>Ktedonobacteria</taxon>
        <taxon>Ktedonobacterales</taxon>
        <taxon>Ktedonobacteraceae</taxon>
        <taxon>Ktedonospora</taxon>
    </lineage>
</organism>
<proteinExistence type="predicted"/>